<dbReference type="Proteomes" id="UP001567572">
    <property type="component" value="Unassembled WGS sequence"/>
</dbReference>
<name>A0ABD5M424_9EURY</name>
<sequence>MLAALAATGGVSGFVWTASGSGTTAVLGDDEKFEAALTAGTVDLTIEYEILAGPGADTAERYGIADGPRVRIPIETLGANGMSGRALFTFSLPQRGQAVNNPAALWLATDCPAPAATDLGEALQLDLSYADCETGARLDPIASGSLREVATALRGGRQIDGDPTTRGVDCLTDRVCLLAEYELVDYIGSETVDLPLWASATQCRHTTPTNPFAGIDTGPCLPAEDCTCCQTLGKLELENGSQPGIGNSQIEPGIYAFTEGNSEYELDVYQTVDKDDSAETVGVGFRLKNRPDRNGAVPELCTVWLKGGPGAKSYNRGDSARTDTVGLTGSDADGIVYAPDGTAISHILVCICTNDPEADCSGCSDPSLTPGSNGNGRGSKDRGDNSGNPGKSKSSGKPDDPDMRGRSGSPTAPSGGDQ</sequence>
<dbReference type="RefSeq" id="WP_371163057.1">
    <property type="nucleotide sequence ID" value="NZ_JBEDNY010000005.1"/>
</dbReference>
<dbReference type="EMBL" id="JBEDNY010000005">
    <property type="protein sequence ID" value="MEZ3165019.1"/>
    <property type="molecule type" value="Genomic_DNA"/>
</dbReference>
<comment type="caution">
    <text evidence="2">The sequence shown here is derived from an EMBL/GenBank/DDBJ whole genome shotgun (WGS) entry which is preliminary data.</text>
</comment>
<evidence type="ECO:0000313" key="3">
    <source>
        <dbReference type="Proteomes" id="UP001567572"/>
    </source>
</evidence>
<feature type="compositionally biased region" description="Basic and acidic residues" evidence="1">
    <location>
        <begin position="396"/>
        <end position="405"/>
    </location>
</feature>
<feature type="compositionally biased region" description="Low complexity" evidence="1">
    <location>
        <begin position="385"/>
        <end position="395"/>
    </location>
</feature>
<gene>
    <name evidence="2" type="ORF">ABNG04_14260</name>
</gene>
<keyword evidence="3" id="KW-1185">Reference proteome</keyword>
<evidence type="ECO:0000313" key="2">
    <source>
        <dbReference type="EMBL" id="MEZ3165019.1"/>
    </source>
</evidence>
<proteinExistence type="predicted"/>
<feature type="region of interest" description="Disordered" evidence="1">
    <location>
        <begin position="361"/>
        <end position="418"/>
    </location>
</feature>
<accession>A0ABD5M424</accession>
<reference evidence="2 3" key="1">
    <citation type="submission" date="2024-06" db="EMBL/GenBank/DDBJ databases">
        <title>Halorubrum miltondacostae sp. nov., a potential PHA producer isolated from an inland solar saltern in Rio Maior, Portugal.</title>
        <authorList>
            <person name="Albuquerque L."/>
            <person name="Viver T."/>
            <person name="Barroso C."/>
            <person name="Claudino R."/>
            <person name="Galvan M."/>
            <person name="Simoes G."/>
            <person name="Lobo Da Cunha A."/>
            <person name="Egas C."/>
        </authorList>
    </citation>
    <scope>NUCLEOTIDE SEQUENCE [LARGE SCALE GENOMIC DNA]</scope>
    <source>
        <strain evidence="2 3">RMP-11</strain>
    </source>
</reference>
<evidence type="ECO:0000256" key="1">
    <source>
        <dbReference type="SAM" id="MobiDB-lite"/>
    </source>
</evidence>
<organism evidence="2 3">
    <name type="scientific">Halorubrum miltondacostae</name>
    <dbReference type="NCBI Taxonomy" id="3076378"/>
    <lineage>
        <taxon>Archaea</taxon>
        <taxon>Methanobacteriati</taxon>
        <taxon>Methanobacteriota</taxon>
        <taxon>Stenosarchaea group</taxon>
        <taxon>Halobacteria</taxon>
        <taxon>Halobacteriales</taxon>
        <taxon>Haloferacaceae</taxon>
        <taxon>Halorubrum</taxon>
    </lineage>
</organism>
<dbReference type="AlphaFoldDB" id="A0ABD5M424"/>
<protein>
    <recommendedName>
        <fullName evidence="4">Cell surface protein</fullName>
    </recommendedName>
</protein>
<evidence type="ECO:0008006" key="4">
    <source>
        <dbReference type="Google" id="ProtNLM"/>
    </source>
</evidence>